<feature type="active site" description="Charge relay system" evidence="11 12">
    <location>
        <position position="226"/>
    </location>
</feature>
<dbReference type="SUPFAM" id="SSF54897">
    <property type="entry name" value="Protease propeptides/inhibitors"/>
    <property type="match status" value="1"/>
</dbReference>
<evidence type="ECO:0000259" key="15">
    <source>
        <dbReference type="PROSITE" id="PS51829"/>
    </source>
</evidence>
<evidence type="ECO:0000256" key="5">
    <source>
        <dbReference type="ARBA" id="ARBA00022801"/>
    </source>
</evidence>
<keyword evidence="17" id="KW-1185">Reference proteome</keyword>
<dbReference type="Gene3D" id="3.40.50.200">
    <property type="entry name" value="Peptidase S8/S53 domain"/>
    <property type="match status" value="1"/>
</dbReference>
<evidence type="ECO:0000256" key="14">
    <source>
        <dbReference type="SAM" id="SignalP"/>
    </source>
</evidence>
<dbReference type="EC" id="3.4.21.75" evidence="10"/>
<dbReference type="InterPro" id="IPR000209">
    <property type="entry name" value="Peptidase_S8/S53_dom"/>
</dbReference>
<sequence>MKTSILHLFLLVLVKGYPRREEDEVDHSESMSYKQPKTMADSRKIYLNEWWTLHLPKGLESAITLASKRNLILLGEVIPNSHIYHFQSVRRGHKRSKRQASWLSRRKIMQDKSVTWGEQCTVVSRVKREGSKNQRRRHQHFSYEMNDPYWHKMWYLNREDDLNMNVEGAWEQGVTGKGVAVTILDDGIEKDHPDLLRNYDPLASTDINDNDSDPNPRYDFSNSNRHGTRCAGQVAASPNNSLCAVGIAYNAQIGGIRMLDGQVSDAVEARSLSFNPDHVDIYSSSWGPNDDGKTVDGPGKLAHRAFHNGVTRGRSGKGSIFVWASGNGGRFKDNCNCDGYATSIYTITVSSTSESGRIPWYSEACASTLATTYSSGTTSERQIVTTDLHHSCTLKHTGTSASAPMAAGIIALALEANPNLTWRDVQHLVVRTSRPANLRAPDWRMNAMGRLVSHSYGYGLMDTSALVKVAKKWNSVPEQMKCKVESPYYYKVIPAMGYITIHLEVKSSACQIKHLEHVLSPIHVATGRKRGDLRIYLQSPMGTRSTLLDARPQDYSSNEIHNDAYSKLTMHAKFFKWSLELYGTANDPNQSDEDKDVNVIREVPDTDFLDVIHSVKLSSSTTTTPTVPPVLYSSTRKASTTELSSTNSLSKSHELIVVTPSKNVILPSGCVSFNMKCTRNVSHCRTFAHRSVANIFCKCIDACLEVAVSLSEKDEDIFNMQCDSAGSKPPSSTKVPFFCNLLPFLNN</sequence>
<comment type="similarity">
    <text evidence="1">Belongs to the peptidase S8 family. Furin subfamily.</text>
</comment>
<dbReference type="InterPro" id="IPR023827">
    <property type="entry name" value="Peptidase_S8_Asp-AS"/>
</dbReference>
<feature type="active site" description="Charge relay system" evidence="11 12">
    <location>
        <position position="400"/>
    </location>
</feature>
<evidence type="ECO:0000313" key="16">
    <source>
        <dbReference type="EMBL" id="CAF2850539.1"/>
    </source>
</evidence>
<dbReference type="PANTHER" id="PTHR42884">
    <property type="entry name" value="PROPROTEIN CONVERTASE SUBTILISIN/KEXIN-RELATED"/>
    <property type="match status" value="1"/>
</dbReference>
<evidence type="ECO:0000256" key="8">
    <source>
        <dbReference type="ARBA" id="ARBA00023180"/>
    </source>
</evidence>
<feature type="active site" description="Charge relay system" evidence="11 12">
    <location>
        <position position="185"/>
    </location>
</feature>
<dbReference type="InterPro" id="IPR036852">
    <property type="entry name" value="Peptidase_S8/S53_dom_sf"/>
</dbReference>
<evidence type="ECO:0000256" key="9">
    <source>
        <dbReference type="ARBA" id="ARBA00035756"/>
    </source>
</evidence>
<keyword evidence="8" id="KW-0325">Glycoprotein</keyword>
<dbReference type="PANTHER" id="PTHR42884:SF3">
    <property type="entry name" value="FURIN-LIKE PROTEASE 1, ISOFORMS 1_1-X_2"/>
    <property type="match status" value="1"/>
</dbReference>
<keyword evidence="7" id="KW-0865">Zymogen</keyword>
<dbReference type="GO" id="GO:0000139">
    <property type="term" value="C:Golgi membrane"/>
    <property type="evidence" value="ECO:0007669"/>
    <property type="project" value="TreeGrafter"/>
</dbReference>
<evidence type="ECO:0000256" key="2">
    <source>
        <dbReference type="ARBA" id="ARBA00022670"/>
    </source>
</evidence>
<keyword evidence="2 12" id="KW-0645">Protease</keyword>
<evidence type="ECO:0000256" key="1">
    <source>
        <dbReference type="ARBA" id="ARBA00005325"/>
    </source>
</evidence>
<dbReference type="PROSITE" id="PS51892">
    <property type="entry name" value="SUBTILASE"/>
    <property type="match status" value="1"/>
</dbReference>
<evidence type="ECO:0000256" key="3">
    <source>
        <dbReference type="ARBA" id="ARBA00022685"/>
    </source>
</evidence>
<dbReference type="GO" id="GO:0016486">
    <property type="term" value="P:peptide hormone processing"/>
    <property type="evidence" value="ECO:0007669"/>
    <property type="project" value="TreeGrafter"/>
</dbReference>
<dbReference type="GO" id="GO:0004252">
    <property type="term" value="F:serine-type endopeptidase activity"/>
    <property type="evidence" value="ECO:0007669"/>
    <property type="project" value="UniProtKB-UniRule"/>
</dbReference>
<dbReference type="CDD" id="cd04059">
    <property type="entry name" value="Peptidases_S8_Protein_convertases_Kexins_Furin-like"/>
    <property type="match status" value="1"/>
</dbReference>
<feature type="chain" id="PRO_5043490197" description="furin" evidence="14">
    <location>
        <begin position="17"/>
        <end position="747"/>
    </location>
</feature>
<dbReference type="InterPro" id="IPR038466">
    <property type="entry name" value="S8_pro-domain_sf"/>
</dbReference>
<evidence type="ECO:0000256" key="7">
    <source>
        <dbReference type="ARBA" id="ARBA00023145"/>
    </source>
</evidence>
<evidence type="ECO:0000313" key="17">
    <source>
        <dbReference type="Proteomes" id="UP000675881"/>
    </source>
</evidence>
<dbReference type="FunFam" id="3.40.50.200:FF:000001">
    <property type="entry name" value="Furin 2, isoform B"/>
    <property type="match status" value="1"/>
</dbReference>
<dbReference type="EMBL" id="HG994593">
    <property type="protein sequence ID" value="CAF2850539.1"/>
    <property type="molecule type" value="Genomic_DNA"/>
</dbReference>
<dbReference type="Gene3D" id="3.30.70.850">
    <property type="entry name" value="Peptidase S8, pro-domain"/>
    <property type="match status" value="1"/>
</dbReference>
<dbReference type="PROSITE" id="PS00136">
    <property type="entry name" value="SUBTILASE_ASP"/>
    <property type="match status" value="1"/>
</dbReference>
<comment type="catalytic activity">
    <reaction evidence="9">
        <text>Release of mature proteins from their proproteins by cleavage of -Arg-Xaa-Yaa-Arg-|-Zaa- bonds, where Xaa can be any amino acid and Yaa is Arg or Lys. Releases albumin, complement component C3 and von Willebrand factor from their respective precursors.</text>
        <dbReference type="EC" id="3.4.21.75"/>
    </reaction>
</comment>
<accession>A0A7R8H422</accession>
<evidence type="ECO:0000256" key="12">
    <source>
        <dbReference type="PROSITE-ProRule" id="PRU01240"/>
    </source>
</evidence>
<dbReference type="InterPro" id="IPR008979">
    <property type="entry name" value="Galactose-bd-like_sf"/>
</dbReference>
<keyword evidence="4 14" id="KW-0732">Signal</keyword>
<dbReference type="Gene3D" id="2.60.120.260">
    <property type="entry name" value="Galactose-binding domain-like"/>
    <property type="match status" value="1"/>
</dbReference>
<feature type="region of interest" description="Disordered" evidence="13">
    <location>
        <begin position="195"/>
        <end position="224"/>
    </location>
</feature>
<dbReference type="AlphaFoldDB" id="A0A7R8H422"/>
<dbReference type="OrthoDB" id="300641at2759"/>
<evidence type="ECO:0000256" key="4">
    <source>
        <dbReference type="ARBA" id="ARBA00022729"/>
    </source>
</evidence>
<dbReference type="Proteomes" id="UP000675881">
    <property type="component" value="Chromosome 14"/>
</dbReference>
<evidence type="ECO:0000256" key="6">
    <source>
        <dbReference type="ARBA" id="ARBA00022825"/>
    </source>
</evidence>
<dbReference type="Pfam" id="PF00082">
    <property type="entry name" value="Peptidase_S8"/>
    <property type="match status" value="1"/>
</dbReference>
<dbReference type="InterPro" id="IPR002884">
    <property type="entry name" value="P_dom"/>
</dbReference>
<dbReference type="InterPro" id="IPR034182">
    <property type="entry name" value="Kexin/furin"/>
</dbReference>
<dbReference type="Pfam" id="PF16470">
    <property type="entry name" value="S8_pro-domain"/>
    <property type="match status" value="1"/>
</dbReference>
<protein>
    <recommendedName>
        <fullName evidence="10">furin</fullName>
        <ecNumber evidence="10">3.4.21.75</ecNumber>
    </recommendedName>
</protein>
<evidence type="ECO:0000256" key="10">
    <source>
        <dbReference type="ARBA" id="ARBA00038993"/>
    </source>
</evidence>
<dbReference type="InterPro" id="IPR015500">
    <property type="entry name" value="Peptidase_S8_subtilisin-rel"/>
</dbReference>
<reference evidence="16" key="1">
    <citation type="submission" date="2021-02" db="EMBL/GenBank/DDBJ databases">
        <authorList>
            <person name="Bekaert M."/>
        </authorList>
    </citation>
    <scope>NUCLEOTIDE SEQUENCE</scope>
    <source>
        <strain evidence="16">IoA-00</strain>
    </source>
</reference>
<keyword evidence="3" id="KW-0165">Cleavage on pair of basic residues</keyword>
<keyword evidence="6 12" id="KW-0720">Serine protease</keyword>
<dbReference type="InterPro" id="IPR022398">
    <property type="entry name" value="Peptidase_S8_His-AS"/>
</dbReference>
<organism evidence="16 17">
    <name type="scientific">Lepeophtheirus salmonis</name>
    <name type="common">Salmon louse</name>
    <name type="synonym">Caligus salmonis</name>
    <dbReference type="NCBI Taxonomy" id="72036"/>
    <lineage>
        <taxon>Eukaryota</taxon>
        <taxon>Metazoa</taxon>
        <taxon>Ecdysozoa</taxon>
        <taxon>Arthropoda</taxon>
        <taxon>Crustacea</taxon>
        <taxon>Multicrustacea</taxon>
        <taxon>Hexanauplia</taxon>
        <taxon>Copepoda</taxon>
        <taxon>Siphonostomatoida</taxon>
        <taxon>Caligidae</taxon>
        <taxon>Lepeophtheirus</taxon>
    </lineage>
</organism>
<dbReference type="PROSITE" id="PS51829">
    <property type="entry name" value="P_HOMO_B"/>
    <property type="match status" value="1"/>
</dbReference>
<dbReference type="SUPFAM" id="SSF52743">
    <property type="entry name" value="Subtilisin-like"/>
    <property type="match status" value="1"/>
</dbReference>
<dbReference type="PROSITE" id="PS00137">
    <property type="entry name" value="SUBTILASE_HIS"/>
    <property type="match status" value="1"/>
</dbReference>
<name>A0A7R8H422_LEPSM</name>
<feature type="signal peptide" evidence="14">
    <location>
        <begin position="1"/>
        <end position="16"/>
    </location>
</feature>
<dbReference type="InterPro" id="IPR032815">
    <property type="entry name" value="S8_pro-domain"/>
</dbReference>
<proteinExistence type="inferred from homology"/>
<dbReference type="Pfam" id="PF01483">
    <property type="entry name" value="P_proprotein"/>
    <property type="match status" value="1"/>
</dbReference>
<dbReference type="InterPro" id="IPR023828">
    <property type="entry name" value="Peptidase_S8_Ser-AS"/>
</dbReference>
<gene>
    <name evidence="16" type="ORF">LSAA_5013</name>
</gene>
<dbReference type="PRINTS" id="PR00723">
    <property type="entry name" value="SUBTILISIN"/>
</dbReference>
<dbReference type="GO" id="GO:0005802">
    <property type="term" value="C:trans-Golgi network"/>
    <property type="evidence" value="ECO:0007669"/>
    <property type="project" value="TreeGrafter"/>
</dbReference>
<evidence type="ECO:0000256" key="11">
    <source>
        <dbReference type="PIRSR" id="PIRSR615500-1"/>
    </source>
</evidence>
<dbReference type="SUPFAM" id="SSF49785">
    <property type="entry name" value="Galactose-binding domain-like"/>
    <property type="match status" value="1"/>
</dbReference>
<keyword evidence="5 12" id="KW-0378">Hydrolase</keyword>
<feature type="domain" description="P/Homo B" evidence="15">
    <location>
        <begin position="475"/>
        <end position="625"/>
    </location>
</feature>
<dbReference type="PROSITE" id="PS00138">
    <property type="entry name" value="SUBTILASE_SER"/>
    <property type="match status" value="1"/>
</dbReference>
<evidence type="ECO:0000256" key="13">
    <source>
        <dbReference type="SAM" id="MobiDB-lite"/>
    </source>
</evidence>